<gene>
    <name evidence="10" type="ORF">GCM10010151_50870</name>
</gene>
<evidence type="ECO:0000256" key="1">
    <source>
        <dbReference type="ARBA" id="ARBA00004752"/>
    </source>
</evidence>
<proteinExistence type="predicted"/>
<evidence type="ECO:0000256" key="7">
    <source>
        <dbReference type="SAM" id="MobiDB-lite"/>
    </source>
</evidence>
<evidence type="ECO:0000256" key="2">
    <source>
        <dbReference type="ARBA" id="ARBA00022679"/>
    </source>
</evidence>
<keyword evidence="5 6" id="KW-0961">Cell wall biogenesis/degradation</keyword>
<comment type="caution">
    <text evidence="10">The sequence shown here is derived from an EMBL/GenBank/DDBJ whole genome shotgun (WGS) entry which is preliminary data.</text>
</comment>
<feature type="signal peptide" evidence="8">
    <location>
        <begin position="1"/>
        <end position="29"/>
    </location>
</feature>
<evidence type="ECO:0000256" key="5">
    <source>
        <dbReference type="ARBA" id="ARBA00023316"/>
    </source>
</evidence>
<keyword evidence="2" id="KW-0808">Transferase</keyword>
<dbReference type="CDD" id="cd16913">
    <property type="entry name" value="YkuD_like"/>
    <property type="match status" value="1"/>
</dbReference>
<reference evidence="10 11" key="1">
    <citation type="journal article" date="2019" name="Int. J. Syst. Evol. Microbiol.">
        <title>The Global Catalogue of Microorganisms (GCM) 10K type strain sequencing project: providing services to taxonomists for standard genome sequencing and annotation.</title>
        <authorList>
            <consortium name="The Broad Institute Genomics Platform"/>
            <consortium name="The Broad Institute Genome Sequencing Center for Infectious Disease"/>
            <person name="Wu L."/>
            <person name="Ma J."/>
        </authorList>
    </citation>
    <scope>NUCLEOTIDE SEQUENCE [LARGE SCALE GENOMIC DNA]</scope>
    <source>
        <strain evidence="10 11">JCM 3146</strain>
    </source>
</reference>
<dbReference type="RefSeq" id="WP_252801896.1">
    <property type="nucleotide sequence ID" value="NZ_BAAABM010000047.1"/>
</dbReference>
<dbReference type="SUPFAM" id="SSF141523">
    <property type="entry name" value="L,D-transpeptidase catalytic domain-like"/>
    <property type="match status" value="1"/>
</dbReference>
<evidence type="ECO:0000256" key="4">
    <source>
        <dbReference type="ARBA" id="ARBA00022984"/>
    </source>
</evidence>
<dbReference type="InterPro" id="IPR038063">
    <property type="entry name" value="Transpep_catalytic_dom"/>
</dbReference>
<keyword evidence="3 6" id="KW-0133">Cell shape</keyword>
<comment type="pathway">
    <text evidence="1 6">Cell wall biogenesis; peptidoglycan biosynthesis.</text>
</comment>
<keyword evidence="11" id="KW-1185">Reference proteome</keyword>
<protein>
    <recommendedName>
        <fullName evidence="9">L,D-TPase catalytic domain-containing protein</fullName>
    </recommendedName>
</protein>
<dbReference type="Pfam" id="PF03734">
    <property type="entry name" value="YkuD"/>
    <property type="match status" value="1"/>
</dbReference>
<feature type="chain" id="PRO_5047006387" description="L,D-TPase catalytic domain-containing protein" evidence="8">
    <location>
        <begin position="30"/>
        <end position="279"/>
    </location>
</feature>
<name>A0ABN0X5B6_9ACTN</name>
<keyword evidence="4 6" id="KW-0573">Peptidoglycan synthesis</keyword>
<feature type="region of interest" description="Disordered" evidence="7">
    <location>
        <begin position="44"/>
        <end position="65"/>
    </location>
</feature>
<organism evidence="10 11">
    <name type="scientific">Actinoallomurus spadix</name>
    <dbReference type="NCBI Taxonomy" id="79912"/>
    <lineage>
        <taxon>Bacteria</taxon>
        <taxon>Bacillati</taxon>
        <taxon>Actinomycetota</taxon>
        <taxon>Actinomycetes</taxon>
        <taxon>Streptosporangiales</taxon>
        <taxon>Thermomonosporaceae</taxon>
        <taxon>Actinoallomurus</taxon>
    </lineage>
</organism>
<dbReference type="InterPro" id="IPR050979">
    <property type="entry name" value="LD-transpeptidase"/>
</dbReference>
<evidence type="ECO:0000313" key="11">
    <source>
        <dbReference type="Proteomes" id="UP001501822"/>
    </source>
</evidence>
<feature type="domain" description="L,D-TPase catalytic" evidence="9">
    <location>
        <begin position="160"/>
        <end position="278"/>
    </location>
</feature>
<feature type="active site" description="Proton donor/acceptor" evidence="6">
    <location>
        <position position="239"/>
    </location>
</feature>
<dbReference type="InterPro" id="IPR005490">
    <property type="entry name" value="LD_TPept_cat_dom"/>
</dbReference>
<dbReference type="PANTHER" id="PTHR30582">
    <property type="entry name" value="L,D-TRANSPEPTIDASE"/>
    <property type="match status" value="1"/>
</dbReference>
<dbReference type="EMBL" id="BAAABM010000047">
    <property type="protein sequence ID" value="GAA0355116.1"/>
    <property type="molecule type" value="Genomic_DNA"/>
</dbReference>
<evidence type="ECO:0000256" key="6">
    <source>
        <dbReference type="PROSITE-ProRule" id="PRU01373"/>
    </source>
</evidence>
<keyword evidence="8" id="KW-0732">Signal</keyword>
<evidence type="ECO:0000256" key="3">
    <source>
        <dbReference type="ARBA" id="ARBA00022960"/>
    </source>
</evidence>
<feature type="active site" description="Nucleophile" evidence="6">
    <location>
        <position position="255"/>
    </location>
</feature>
<evidence type="ECO:0000256" key="8">
    <source>
        <dbReference type="SAM" id="SignalP"/>
    </source>
</evidence>
<feature type="compositionally biased region" description="Low complexity" evidence="7">
    <location>
        <begin position="46"/>
        <end position="62"/>
    </location>
</feature>
<dbReference type="Proteomes" id="UP001501822">
    <property type="component" value="Unassembled WGS sequence"/>
</dbReference>
<accession>A0ABN0X5B6</accession>
<dbReference type="Gene3D" id="2.40.440.10">
    <property type="entry name" value="L,D-transpeptidase catalytic domain-like"/>
    <property type="match status" value="1"/>
</dbReference>
<sequence>MTDRSNRVGRGRAATAHAPVRTRSLTAFAAAAVAIALPVTGCGGKSHAPAPAPGGTSATSTGKLPQATTYTTLKGLGQDASDAMADGTVVHPKAAVPVSATAGGPAVAVLPSTQLGSPTWVPVVEMKPGWDRVLLPSRPNRSAGWIPTGKTGLDTARSPYQIAVDTSARRLTLTRSGHKLGTWTVAVGAAKTPTPVGRTFLLASLAPAKKTYSPLILPVGAHSETLDTFGGGPGTVAFHGWPSASVFGKAVTHGCVRVPADALKKLSEVPLGTPVVVTA</sequence>
<evidence type="ECO:0000313" key="10">
    <source>
        <dbReference type="EMBL" id="GAA0355116.1"/>
    </source>
</evidence>
<evidence type="ECO:0000259" key="9">
    <source>
        <dbReference type="PROSITE" id="PS52029"/>
    </source>
</evidence>
<dbReference type="PROSITE" id="PS52029">
    <property type="entry name" value="LD_TPASE"/>
    <property type="match status" value="1"/>
</dbReference>